<gene>
    <name evidence="2" type="ORF">QQX98_006796</name>
</gene>
<evidence type="ECO:0000313" key="2">
    <source>
        <dbReference type="EMBL" id="KAK7414354.1"/>
    </source>
</evidence>
<evidence type="ECO:0000313" key="3">
    <source>
        <dbReference type="Proteomes" id="UP001498476"/>
    </source>
</evidence>
<proteinExistence type="predicted"/>
<dbReference type="EMBL" id="JAZAVJ010000105">
    <property type="protein sequence ID" value="KAK7414354.1"/>
    <property type="molecule type" value="Genomic_DNA"/>
</dbReference>
<comment type="caution">
    <text evidence="2">The sequence shown here is derived from an EMBL/GenBank/DDBJ whole genome shotgun (WGS) entry which is preliminary data.</text>
</comment>
<feature type="region of interest" description="Disordered" evidence="1">
    <location>
        <begin position="130"/>
        <end position="151"/>
    </location>
</feature>
<evidence type="ECO:0000256" key="1">
    <source>
        <dbReference type="SAM" id="MobiDB-lite"/>
    </source>
</evidence>
<name>A0ABR1GZU5_9HYPO</name>
<keyword evidence="3" id="KW-1185">Reference proteome</keyword>
<reference evidence="2 3" key="1">
    <citation type="journal article" date="2025" name="Microbiol. Resour. Announc.">
        <title>Draft genome sequences for Neonectria magnoliae and Neonectria punicea, canker pathogens of Liriodendron tulipifera and Acer saccharum in West Virginia.</title>
        <authorList>
            <person name="Petronek H.M."/>
            <person name="Kasson M.T."/>
            <person name="Metheny A.M."/>
            <person name="Stauder C.M."/>
            <person name="Lovett B."/>
            <person name="Lynch S.C."/>
            <person name="Garnas J.R."/>
            <person name="Kasson L.R."/>
            <person name="Stajich J.E."/>
        </authorList>
    </citation>
    <scope>NUCLEOTIDE SEQUENCE [LARGE SCALE GENOMIC DNA]</scope>
    <source>
        <strain evidence="2 3">NRRL 64653</strain>
    </source>
</reference>
<sequence length="296" mass="33031">MRWGVKATDTAKVSIEARYIVADRTLAVLDELKTLRVRAVQSASAEDVGIFAAFVPLPRSDDYEEMDLSPTFRISPGWYLEPICSEAIGPFLNDVDPTSYDFADSVELHQSVCEEDVDDYDTFYDELFSDEEAQTGPPSPERELDFSGSDIDDHDTDQAVDDETKHILATPWITSFPAHLESHLDGIEGQQVSADQLIQLQKCINEADSFHEYIRCSIRDNKAALNRRQARYRLMEAGGGIAGFMKSGGLGSPLVDVISIDEEWLDDSWGRPVERKVRRKIYHGGMAHVGPPTTGI</sequence>
<protein>
    <submittedName>
        <fullName evidence="2">Uncharacterized protein</fullName>
    </submittedName>
</protein>
<accession>A0ABR1GZU5</accession>
<dbReference type="Proteomes" id="UP001498476">
    <property type="component" value="Unassembled WGS sequence"/>
</dbReference>
<organism evidence="2 3">
    <name type="scientific">Neonectria punicea</name>
    <dbReference type="NCBI Taxonomy" id="979145"/>
    <lineage>
        <taxon>Eukaryota</taxon>
        <taxon>Fungi</taxon>
        <taxon>Dikarya</taxon>
        <taxon>Ascomycota</taxon>
        <taxon>Pezizomycotina</taxon>
        <taxon>Sordariomycetes</taxon>
        <taxon>Hypocreomycetidae</taxon>
        <taxon>Hypocreales</taxon>
        <taxon>Nectriaceae</taxon>
        <taxon>Neonectria</taxon>
    </lineage>
</organism>